<evidence type="ECO:0000313" key="3">
    <source>
        <dbReference type="Proteomes" id="UP000277582"/>
    </source>
</evidence>
<keyword evidence="1" id="KW-0812">Transmembrane</keyword>
<feature type="transmembrane region" description="Helical" evidence="1">
    <location>
        <begin position="6"/>
        <end position="23"/>
    </location>
</feature>
<gene>
    <name evidence="2" type="ORF">D6D85_01840</name>
</gene>
<keyword evidence="3" id="KW-1185">Reference proteome</keyword>
<protein>
    <submittedName>
        <fullName evidence="2">Uncharacterized protein</fullName>
    </submittedName>
</protein>
<proteinExistence type="predicted"/>
<evidence type="ECO:0000256" key="1">
    <source>
        <dbReference type="SAM" id="Phobius"/>
    </source>
</evidence>
<sequence>MRYTSALLSILSITLVLLGILLLDLTKITIKDLISMDVDSTRVFMRSLMSDALTAVYNFLMYYIREFGSKVFLPFLLICFGVAIPIYTFDRISKELIFIGLTIITVIVSYITQSITLSMTVLGVMASVAMFSRGDERNKFFGMYNRVRTAMTVVALVLMVGIALSIYLYFPKYNKFAEEKNLDLMTDLTAGAGGLDVQKKAMEEIISSIMNGVRDGVNREYDALSQEERICCSSYRTRITAYLNNYEKALKEQIERGNETQIRKMIAGLPVFRAIVNATPLTIYITGIFAFEILNYLISAIVVAVMRYAYLKVIAKTVI</sequence>
<dbReference type="Proteomes" id="UP000277582">
    <property type="component" value="Unassembled WGS sequence"/>
</dbReference>
<feature type="transmembrane region" description="Helical" evidence="1">
    <location>
        <begin position="71"/>
        <end position="89"/>
    </location>
</feature>
<evidence type="ECO:0000313" key="2">
    <source>
        <dbReference type="EMBL" id="RSN78035.1"/>
    </source>
</evidence>
<reference evidence="2 3" key="1">
    <citation type="submission" date="2018-10" db="EMBL/GenBank/DDBJ databases">
        <title>Co-occurring genomic capacity for anaerobic methane metabolism and dissimilatory sulfite reduction discovered in the Korarchaeota.</title>
        <authorList>
            <person name="Mckay L.J."/>
            <person name="Dlakic M."/>
            <person name="Fields M.W."/>
            <person name="Delmont T.O."/>
            <person name="Eren A.M."/>
            <person name="Jay Z.J."/>
            <person name="Klingelsmith K.B."/>
            <person name="Rusch D.B."/>
            <person name="Inskeep W.P."/>
        </authorList>
    </citation>
    <scope>NUCLEOTIDE SEQUENCE [LARGE SCALE GENOMIC DNA]</scope>
    <source>
        <strain evidence="2 3">MDKW</strain>
    </source>
</reference>
<feature type="transmembrane region" description="Helical" evidence="1">
    <location>
        <begin position="293"/>
        <end position="310"/>
    </location>
</feature>
<keyword evidence="1" id="KW-0472">Membrane</keyword>
<dbReference type="EMBL" id="RCOS01000026">
    <property type="protein sequence ID" value="RSN78035.1"/>
    <property type="molecule type" value="Genomic_DNA"/>
</dbReference>
<name>A0A3R9QJH1_9CREN</name>
<organism evidence="2 3">
    <name type="scientific">Candidatus Methanodesulfokora washburnensis</name>
    <dbReference type="NCBI Taxonomy" id="2478471"/>
    <lineage>
        <taxon>Archaea</taxon>
        <taxon>Thermoproteota</taxon>
        <taxon>Candidatus Korarchaeia</taxon>
        <taxon>Candidatus Korarchaeia incertae sedis</taxon>
        <taxon>Candidatus Methanodesulfokora</taxon>
    </lineage>
</organism>
<dbReference type="RefSeq" id="WP_125670361.1">
    <property type="nucleotide sequence ID" value="NZ_RCOS01000026.1"/>
</dbReference>
<comment type="caution">
    <text evidence="2">The sequence shown here is derived from an EMBL/GenBank/DDBJ whole genome shotgun (WGS) entry which is preliminary data.</text>
</comment>
<feature type="transmembrane region" description="Helical" evidence="1">
    <location>
        <begin position="149"/>
        <end position="170"/>
    </location>
</feature>
<dbReference type="AlphaFoldDB" id="A0A3R9QJH1"/>
<keyword evidence="1" id="KW-1133">Transmembrane helix</keyword>
<feature type="transmembrane region" description="Helical" evidence="1">
    <location>
        <begin position="96"/>
        <end position="129"/>
    </location>
</feature>
<feature type="transmembrane region" description="Helical" evidence="1">
    <location>
        <begin position="266"/>
        <end position="287"/>
    </location>
</feature>
<accession>A0A3R9QJH1</accession>